<dbReference type="RefSeq" id="WP_279388100.1">
    <property type="nucleotide sequence ID" value="NZ_SMAB01000016.1"/>
</dbReference>
<proteinExistence type="predicted"/>
<keyword evidence="1" id="KW-0812">Transmembrane</keyword>
<accession>A0A4R3KBZ8</accession>
<dbReference type="AlphaFoldDB" id="A0A4R3KBZ8"/>
<feature type="transmembrane region" description="Helical" evidence="1">
    <location>
        <begin position="12"/>
        <end position="30"/>
    </location>
</feature>
<dbReference type="EMBL" id="SMAB01000016">
    <property type="protein sequence ID" value="TCS80608.1"/>
    <property type="molecule type" value="Genomic_DNA"/>
</dbReference>
<evidence type="ECO:0000313" key="2">
    <source>
        <dbReference type="EMBL" id="TCS80608.1"/>
    </source>
</evidence>
<protein>
    <submittedName>
        <fullName evidence="2">Uncharacterized protein</fullName>
    </submittedName>
</protein>
<evidence type="ECO:0000313" key="3">
    <source>
        <dbReference type="Proteomes" id="UP000295788"/>
    </source>
</evidence>
<gene>
    <name evidence="2" type="ORF">EDD72_11628</name>
</gene>
<keyword evidence="1" id="KW-1133">Transmembrane helix</keyword>
<keyword evidence="3" id="KW-1185">Reference proteome</keyword>
<comment type="caution">
    <text evidence="2">The sequence shown here is derived from an EMBL/GenBank/DDBJ whole genome shotgun (WGS) entry which is preliminary data.</text>
</comment>
<reference evidence="2 3" key="1">
    <citation type="submission" date="2019-03" db="EMBL/GenBank/DDBJ databases">
        <title>Genomic Encyclopedia of Type Strains, Phase IV (KMG-IV): sequencing the most valuable type-strain genomes for metagenomic binning, comparative biology and taxonomic classification.</title>
        <authorList>
            <person name="Goeker M."/>
        </authorList>
    </citation>
    <scope>NUCLEOTIDE SEQUENCE [LARGE SCALE GENOMIC DNA]</scope>
    <source>
        <strain evidence="2 3">DSM 23802</strain>
    </source>
</reference>
<sequence>MPTYLGWLYDTAFLWILIGGSLLAIGYAYYKDEEIEDKKQRRKQ</sequence>
<keyword evidence="1" id="KW-0472">Membrane</keyword>
<name>A0A4R3KBZ8_9BACI</name>
<dbReference type="Proteomes" id="UP000295788">
    <property type="component" value="Unassembled WGS sequence"/>
</dbReference>
<organism evidence="2 3">
    <name type="scientific">Tepidibacillus fermentans</name>
    <dbReference type="NCBI Taxonomy" id="1281767"/>
    <lineage>
        <taxon>Bacteria</taxon>
        <taxon>Bacillati</taxon>
        <taxon>Bacillota</taxon>
        <taxon>Bacilli</taxon>
        <taxon>Bacillales</taxon>
        <taxon>Bacillaceae</taxon>
        <taxon>Tepidibacillus</taxon>
    </lineage>
</organism>
<evidence type="ECO:0000256" key="1">
    <source>
        <dbReference type="SAM" id="Phobius"/>
    </source>
</evidence>